<evidence type="ECO:0000256" key="3">
    <source>
        <dbReference type="ARBA" id="ARBA00022898"/>
    </source>
</evidence>
<dbReference type="EMBL" id="BAWF01000095">
    <property type="protein sequence ID" value="GAF50383.1"/>
    <property type="molecule type" value="Genomic_DNA"/>
</dbReference>
<evidence type="ECO:0000313" key="4">
    <source>
        <dbReference type="EMBL" id="GAF50383.1"/>
    </source>
</evidence>
<keyword evidence="5" id="KW-1185">Reference proteome</keyword>
<keyword evidence="2 4" id="KW-0808">Transferase</keyword>
<accession>X0Q2N3</accession>
<dbReference type="SUPFAM" id="SSF53383">
    <property type="entry name" value="PLP-dependent transferases"/>
    <property type="match status" value="1"/>
</dbReference>
<protein>
    <submittedName>
        <fullName evidence="4">Putative aminotransferase</fullName>
    </submittedName>
</protein>
<name>X0Q2N3_RHOWR</name>
<dbReference type="GO" id="GO:0030170">
    <property type="term" value="F:pyridoxal phosphate binding"/>
    <property type="evidence" value="ECO:0007669"/>
    <property type="project" value="InterPro"/>
</dbReference>
<keyword evidence="1 4" id="KW-0032">Aminotransferase</keyword>
<sequence>MTTVTNTSPTTPQLEAAARRHLWGHFSRHGQNITPPIITRGEGARIWDAAGKSYLDGLSGLFVVQAGHGRTELAEAAAKQAEQLAFFPLWSYATPPAIELAERLAGYAPGDLNRVFFTTGGG</sequence>
<comment type="caution">
    <text evidence="4">The sequence shown here is derived from an EMBL/GenBank/DDBJ whole genome shotgun (WGS) entry which is preliminary data.</text>
</comment>
<reference evidence="4 5" key="1">
    <citation type="submission" date="2014-02" db="EMBL/GenBank/DDBJ databases">
        <title>Whole genome shotgun sequence of Rhodococcus wratislaviensis NBRC 100605.</title>
        <authorList>
            <person name="Hosoyama A."/>
            <person name="Tsuchikane K."/>
            <person name="Yoshida I."/>
            <person name="Ohji S."/>
            <person name="Ichikawa N."/>
            <person name="Yamazoe A."/>
            <person name="Fujita N."/>
        </authorList>
    </citation>
    <scope>NUCLEOTIDE SEQUENCE [LARGE SCALE GENOMIC DNA]</scope>
    <source>
        <strain evidence="4 5">NBRC 100605</strain>
    </source>
</reference>
<dbReference type="AlphaFoldDB" id="X0Q2N3"/>
<dbReference type="PANTHER" id="PTHR42684">
    <property type="entry name" value="ADENOSYLMETHIONINE-8-AMINO-7-OXONONANOATE AMINOTRANSFERASE"/>
    <property type="match status" value="1"/>
</dbReference>
<dbReference type="Pfam" id="PF00202">
    <property type="entry name" value="Aminotran_3"/>
    <property type="match status" value="1"/>
</dbReference>
<dbReference type="Proteomes" id="UP000019491">
    <property type="component" value="Unassembled WGS sequence"/>
</dbReference>
<dbReference type="GO" id="GO:0009102">
    <property type="term" value="P:biotin biosynthetic process"/>
    <property type="evidence" value="ECO:0007669"/>
    <property type="project" value="TreeGrafter"/>
</dbReference>
<gene>
    <name evidence="4" type="ORF">RW1_095_00010</name>
</gene>
<evidence type="ECO:0000256" key="2">
    <source>
        <dbReference type="ARBA" id="ARBA00022679"/>
    </source>
</evidence>
<dbReference type="PANTHER" id="PTHR42684:SF3">
    <property type="entry name" value="ADENOSYLMETHIONINE-8-AMINO-7-OXONONANOATE AMINOTRANSFERASE"/>
    <property type="match status" value="1"/>
</dbReference>
<dbReference type="InterPro" id="IPR015424">
    <property type="entry name" value="PyrdxlP-dep_Trfase"/>
</dbReference>
<dbReference type="Gene3D" id="3.40.640.10">
    <property type="entry name" value="Type I PLP-dependent aspartate aminotransferase-like (Major domain)"/>
    <property type="match status" value="1"/>
</dbReference>
<organism evidence="4 5">
    <name type="scientific">Rhodococcus wratislaviensis NBRC 100605</name>
    <dbReference type="NCBI Taxonomy" id="1219028"/>
    <lineage>
        <taxon>Bacteria</taxon>
        <taxon>Bacillati</taxon>
        <taxon>Actinomycetota</taxon>
        <taxon>Actinomycetes</taxon>
        <taxon>Mycobacteriales</taxon>
        <taxon>Nocardiaceae</taxon>
        <taxon>Rhodococcus</taxon>
    </lineage>
</organism>
<dbReference type="GO" id="GO:0004015">
    <property type="term" value="F:adenosylmethionine-8-amino-7-oxononanoate transaminase activity"/>
    <property type="evidence" value="ECO:0007669"/>
    <property type="project" value="TreeGrafter"/>
</dbReference>
<dbReference type="RefSeq" id="WP_037243402.1">
    <property type="nucleotide sequence ID" value="NZ_BAWF01000095.1"/>
</dbReference>
<keyword evidence="3" id="KW-0663">Pyridoxal phosphate</keyword>
<dbReference type="InterPro" id="IPR015421">
    <property type="entry name" value="PyrdxlP-dep_Trfase_major"/>
</dbReference>
<proteinExistence type="predicted"/>
<evidence type="ECO:0000313" key="5">
    <source>
        <dbReference type="Proteomes" id="UP000019491"/>
    </source>
</evidence>
<evidence type="ECO:0000256" key="1">
    <source>
        <dbReference type="ARBA" id="ARBA00022576"/>
    </source>
</evidence>
<dbReference type="OrthoDB" id="9801052at2"/>
<feature type="non-terminal residue" evidence="4">
    <location>
        <position position="122"/>
    </location>
</feature>
<dbReference type="InterPro" id="IPR005814">
    <property type="entry name" value="Aminotrans_3"/>
</dbReference>
<dbReference type="Gene3D" id="3.90.1150.10">
    <property type="entry name" value="Aspartate Aminotransferase, domain 1"/>
    <property type="match status" value="1"/>
</dbReference>
<dbReference type="InterPro" id="IPR015422">
    <property type="entry name" value="PyrdxlP-dep_Trfase_small"/>
</dbReference>